<dbReference type="InterPro" id="IPR000892">
    <property type="entry name" value="Ribosomal_eS26"/>
</dbReference>
<evidence type="ECO:0000256" key="2">
    <source>
        <dbReference type="ARBA" id="ARBA00022980"/>
    </source>
</evidence>
<dbReference type="OrthoDB" id="434324at2759"/>
<accession>A0A3L8DP72</accession>
<evidence type="ECO:0000256" key="3">
    <source>
        <dbReference type="ARBA" id="ARBA00023274"/>
    </source>
</evidence>
<dbReference type="PANTHER" id="PTHR12538:SF0">
    <property type="entry name" value="40S RIBOSOMAL PROTEIN S26"/>
    <property type="match status" value="1"/>
</dbReference>
<dbReference type="GO" id="GO:0003735">
    <property type="term" value="F:structural constituent of ribosome"/>
    <property type="evidence" value="ECO:0007669"/>
    <property type="project" value="InterPro"/>
</dbReference>
<dbReference type="InterPro" id="IPR013761">
    <property type="entry name" value="SAM/pointed_sf"/>
</dbReference>
<dbReference type="SUPFAM" id="SSF47769">
    <property type="entry name" value="SAM/Pointed domain"/>
    <property type="match status" value="1"/>
</dbReference>
<reference evidence="6" key="2">
    <citation type="submission" date="2018-07" db="EMBL/GenBank/DDBJ databases">
        <authorList>
            <person name="Mckenzie S.K."/>
            <person name="Kronauer D.J.C."/>
        </authorList>
    </citation>
    <scope>NUCLEOTIDE SEQUENCE</scope>
    <source>
        <strain evidence="6">Clonal line C1</strain>
    </source>
</reference>
<evidence type="ECO:0000256" key="5">
    <source>
        <dbReference type="SAM" id="MobiDB-lite"/>
    </source>
</evidence>
<dbReference type="PANTHER" id="PTHR12538">
    <property type="entry name" value="40S RIBOSOMAL PROTEIN S26"/>
    <property type="match status" value="1"/>
</dbReference>
<dbReference type="GO" id="GO:0006412">
    <property type="term" value="P:translation"/>
    <property type="evidence" value="ECO:0007669"/>
    <property type="project" value="InterPro"/>
</dbReference>
<comment type="caution">
    <text evidence="6">The sequence shown here is derived from an EMBL/GenBank/DDBJ whole genome shotgun (WGS) entry which is preliminary data.</text>
</comment>
<feature type="region of interest" description="Disordered" evidence="5">
    <location>
        <begin position="138"/>
        <end position="164"/>
    </location>
</feature>
<reference evidence="6" key="1">
    <citation type="journal article" date="2018" name="Genome Res.">
        <title>The genomic architecture and molecular evolution of ant odorant receptors.</title>
        <authorList>
            <person name="McKenzie S.K."/>
            <person name="Kronauer D.J.C."/>
        </authorList>
    </citation>
    <scope>NUCLEOTIDE SEQUENCE [LARGE SCALE GENOMIC DNA]</scope>
    <source>
        <strain evidence="6">Clonal line C1</strain>
    </source>
</reference>
<dbReference type="GO" id="GO:0003729">
    <property type="term" value="F:mRNA binding"/>
    <property type="evidence" value="ECO:0007669"/>
    <property type="project" value="TreeGrafter"/>
</dbReference>
<dbReference type="Proteomes" id="UP000279307">
    <property type="component" value="Chromosome 6"/>
</dbReference>
<dbReference type="PROSITE" id="PS00733">
    <property type="entry name" value="RIBOSOMAL_S26E"/>
    <property type="match status" value="1"/>
</dbReference>
<keyword evidence="3 4" id="KW-0687">Ribonucleoprotein</keyword>
<evidence type="ECO:0000313" key="6">
    <source>
        <dbReference type="EMBL" id="RLU22086.1"/>
    </source>
</evidence>
<dbReference type="EMBL" id="QOIP01000006">
    <property type="protein sequence ID" value="RLU22086.1"/>
    <property type="molecule type" value="Genomic_DNA"/>
</dbReference>
<proteinExistence type="inferred from homology"/>
<name>A0A3L8DP72_OOCBI</name>
<protein>
    <recommendedName>
        <fullName evidence="4">40S ribosomal protein S26</fullName>
    </recommendedName>
</protein>
<comment type="similarity">
    <text evidence="1 4">Belongs to the eukaryotic ribosomal protein eS26 family.</text>
</comment>
<organism evidence="6">
    <name type="scientific">Ooceraea biroi</name>
    <name type="common">Clonal raider ant</name>
    <name type="synonym">Cerapachys biroi</name>
    <dbReference type="NCBI Taxonomy" id="2015173"/>
    <lineage>
        <taxon>Eukaryota</taxon>
        <taxon>Metazoa</taxon>
        <taxon>Ecdysozoa</taxon>
        <taxon>Arthropoda</taxon>
        <taxon>Hexapoda</taxon>
        <taxon>Insecta</taxon>
        <taxon>Pterygota</taxon>
        <taxon>Neoptera</taxon>
        <taxon>Endopterygota</taxon>
        <taxon>Hymenoptera</taxon>
        <taxon>Apocrita</taxon>
        <taxon>Aculeata</taxon>
        <taxon>Formicoidea</taxon>
        <taxon>Formicidae</taxon>
        <taxon>Dorylinae</taxon>
        <taxon>Ooceraea</taxon>
    </lineage>
</organism>
<gene>
    <name evidence="6" type="ORF">DMN91_006466</name>
</gene>
<evidence type="ECO:0000256" key="1">
    <source>
        <dbReference type="ARBA" id="ARBA00008596"/>
    </source>
</evidence>
<dbReference type="AlphaFoldDB" id="A0A3L8DP72"/>
<sequence>MVEEIINPSNKPKNKTARPRPVYLWNVLDVQKWLRRHCSDYYQLYHEKFLHTCKRRNGGRAKHGRGHVNAVRCTNCARCVPKDKAIKKFVIRNIVEAAAVRDITEASYYQSYQLPKLYAKLHYCVSCAIHSKVVRNRSKADRRIRTPPVRNFPRDLRQGQQNRK</sequence>
<keyword evidence="2 4" id="KW-0689">Ribosomal protein</keyword>
<dbReference type="FunFam" id="3.30.1740.20:FF:000001">
    <property type="entry name" value="40S ribosomal protein S26"/>
    <property type="match status" value="1"/>
</dbReference>
<dbReference type="InterPro" id="IPR038551">
    <property type="entry name" value="Ribosomal_eS26_sf"/>
</dbReference>
<evidence type="ECO:0000256" key="4">
    <source>
        <dbReference type="RuleBase" id="RU363128"/>
    </source>
</evidence>
<dbReference type="GO" id="GO:0022627">
    <property type="term" value="C:cytosolic small ribosomal subunit"/>
    <property type="evidence" value="ECO:0007669"/>
    <property type="project" value="TreeGrafter"/>
</dbReference>
<dbReference type="Pfam" id="PF01283">
    <property type="entry name" value="Ribosomal_S26e"/>
    <property type="match status" value="1"/>
</dbReference>
<dbReference type="InterPro" id="IPR047864">
    <property type="entry name" value="Ribosomal_eS26_CS"/>
</dbReference>
<dbReference type="Gene3D" id="3.30.1740.20">
    <property type="entry name" value="Ribosomal protein S26e"/>
    <property type="match status" value="1"/>
</dbReference>